<comment type="caution">
    <text evidence="1">The sequence shown here is derived from an EMBL/GenBank/DDBJ whole genome shotgun (WGS) entry which is preliminary data.</text>
</comment>
<reference evidence="1 2" key="1">
    <citation type="journal article" date="2016" name="Nat. Commun.">
        <title>Thousands of microbial genomes shed light on interconnected biogeochemical processes in an aquifer system.</title>
        <authorList>
            <person name="Anantharaman K."/>
            <person name="Brown C.T."/>
            <person name="Hug L.A."/>
            <person name="Sharon I."/>
            <person name="Castelle C.J."/>
            <person name="Probst A.J."/>
            <person name="Thomas B.C."/>
            <person name="Singh A."/>
            <person name="Wilkins M.J."/>
            <person name="Karaoz U."/>
            <person name="Brodie E.L."/>
            <person name="Williams K.H."/>
            <person name="Hubbard S.S."/>
            <person name="Banfield J.F."/>
        </authorList>
    </citation>
    <scope>NUCLEOTIDE SEQUENCE [LARGE SCALE GENOMIC DNA]</scope>
</reference>
<evidence type="ECO:0000313" key="2">
    <source>
        <dbReference type="Proteomes" id="UP000177876"/>
    </source>
</evidence>
<organism evidence="1 2">
    <name type="scientific">Candidatus Solincola sediminis</name>
    <dbReference type="NCBI Taxonomy" id="1797199"/>
    <lineage>
        <taxon>Bacteria</taxon>
        <taxon>Bacillati</taxon>
        <taxon>Actinomycetota</taxon>
        <taxon>Candidatus Geothermincolia</taxon>
        <taxon>Candidatus Geothermincolales</taxon>
        <taxon>Candidatus Geothermincolaceae</taxon>
        <taxon>Candidatus Solincola</taxon>
    </lineage>
</organism>
<proteinExistence type="predicted"/>
<dbReference type="EMBL" id="MELK01000035">
    <property type="protein sequence ID" value="OFW57291.1"/>
    <property type="molecule type" value="Genomic_DNA"/>
</dbReference>
<gene>
    <name evidence="1" type="ORF">A2Y75_07630</name>
</gene>
<dbReference type="InterPro" id="IPR003748">
    <property type="entry name" value="DUF169"/>
</dbReference>
<accession>A0A1F2WKD5</accession>
<protein>
    <recommendedName>
        <fullName evidence="3">DUF169 domain-containing protein</fullName>
    </recommendedName>
</protein>
<sequence length="238" mass="26368">MVEFWQNQMDELIDVLGFENEPVAITFTNQAVEMGASRRVRLCQAMQSSAEGESFIIDKETSTCMGGSWHCGFVEHPSGRSHRTLQHFLTKGEKLTHSVISFHRMQALAAPPPFDVADFMLMSPMQSAPVMPDLVLFLATAEQTCRLLGLDSFWDGISPIVEVSGSLCHSAIAYPAVTGRTNISFGDWTARRHEKYGPGVVFVTVPYERIHNLVAAVPECSAGTAPFEVSPEMRHFME</sequence>
<evidence type="ECO:0000313" key="1">
    <source>
        <dbReference type="EMBL" id="OFW57291.1"/>
    </source>
</evidence>
<dbReference type="Pfam" id="PF02596">
    <property type="entry name" value="DUF169"/>
    <property type="match status" value="1"/>
</dbReference>
<dbReference type="PANTHER" id="PTHR37954:SF3">
    <property type="entry name" value="DUF169 DOMAIN-CONTAINING PROTEIN"/>
    <property type="match status" value="1"/>
</dbReference>
<name>A0A1F2WKD5_9ACTN</name>
<dbReference type="PANTHER" id="PTHR37954">
    <property type="entry name" value="BLL4979 PROTEIN"/>
    <property type="match status" value="1"/>
</dbReference>
<dbReference type="STRING" id="1797197.A2Y75_07630"/>
<dbReference type="Proteomes" id="UP000177876">
    <property type="component" value="Unassembled WGS sequence"/>
</dbReference>
<evidence type="ECO:0008006" key="3">
    <source>
        <dbReference type="Google" id="ProtNLM"/>
    </source>
</evidence>
<dbReference type="AlphaFoldDB" id="A0A1F2WKD5"/>